<dbReference type="PROSITE" id="PS00455">
    <property type="entry name" value="AMP_BINDING"/>
    <property type="match status" value="1"/>
</dbReference>
<comment type="caution">
    <text evidence="4">The sequence shown here is derived from an EMBL/GenBank/DDBJ whole genome shotgun (WGS) entry which is preliminary data.</text>
</comment>
<organism evidence="4 5">
    <name type="scientific">Draconibacterium aestuarii</name>
    <dbReference type="NCBI Taxonomy" id="2998507"/>
    <lineage>
        <taxon>Bacteria</taxon>
        <taxon>Pseudomonadati</taxon>
        <taxon>Bacteroidota</taxon>
        <taxon>Bacteroidia</taxon>
        <taxon>Marinilabiliales</taxon>
        <taxon>Prolixibacteraceae</taxon>
        <taxon>Draconibacterium</taxon>
    </lineage>
</organism>
<keyword evidence="2" id="KW-0067">ATP-binding</keyword>
<accession>A0A9X3F7P9</accession>
<dbReference type="PANTHER" id="PTHR43272">
    <property type="entry name" value="LONG-CHAIN-FATTY-ACID--COA LIGASE"/>
    <property type="match status" value="1"/>
</dbReference>
<evidence type="ECO:0000256" key="2">
    <source>
        <dbReference type="ARBA" id="ARBA00022840"/>
    </source>
</evidence>
<dbReference type="Gene3D" id="3.40.50.12780">
    <property type="entry name" value="N-terminal domain of ligase-like"/>
    <property type="match status" value="1"/>
</dbReference>
<gene>
    <name evidence="4" type="ORF">OU798_13535</name>
</gene>
<dbReference type="InterPro" id="IPR042099">
    <property type="entry name" value="ANL_N_sf"/>
</dbReference>
<dbReference type="SUPFAM" id="SSF56801">
    <property type="entry name" value="Acetyl-CoA synthetase-like"/>
    <property type="match status" value="1"/>
</dbReference>
<dbReference type="EMBL" id="JAPOHD010000027">
    <property type="protein sequence ID" value="MCY1721372.1"/>
    <property type="molecule type" value="Genomic_DNA"/>
</dbReference>
<dbReference type="Pfam" id="PF00501">
    <property type="entry name" value="AMP-binding"/>
    <property type="match status" value="1"/>
</dbReference>
<name>A0A9X3F7P9_9BACT</name>
<reference evidence="4" key="1">
    <citation type="submission" date="2022-11" db="EMBL/GenBank/DDBJ databases">
        <title>Marilongibacter aestuarii gen. nov., sp. nov., isolated from tidal flat sediment.</title>
        <authorList>
            <person name="Jiayan W."/>
        </authorList>
    </citation>
    <scope>NUCLEOTIDE SEQUENCE</scope>
    <source>
        <strain evidence="4">Z1-6</strain>
    </source>
</reference>
<keyword evidence="4" id="KW-0436">Ligase</keyword>
<sequence length="596" mass="67200">MGHTVTRTFDILELALNEFPREDALGGKKDGKWYTYSTDEYNNKSQQFALGLLALGLKKGDKVATVTTNRPEWNFADMGMAMVGVVHVPIYPTLGEDEYKYILKHAEVKILLVGDKKLYENLVPLANMLDGLDIVYTFDEVDRAKNYKEILDLGEAKRKDFEPELEALKRSITPEDLATLIYTSGTTGVPKGVMLTHNNLVSNFTTHAKMHNLGKDHRVISFLPLCHVYERSVNYHFQYKGMGVYYVGNLSQIVSAIKEIKPHMFNSVPRLLEKVYDGFIAKGKELSGIKKSIYFWALNLTRHFEYNKKYGPLLSLKIKIADKLIYSKWREALGGNIVYIVSGGAALQPRIARVLGMSKMYNLEGYGLTETSPVIAVNNPALNEMRIGTVGPVLDGCQVKIASDGEILCKGPGVMKGYYKAPELTDEVIDENGWFHTGDIGVLEDDKYLKITDRKKEIFKLSGGKYIAPQMIENKLKTSQLIEQVMVIGANEKFASALISPCFPILHDWAAEHKIHFEENKDLIKNPVVVSKLQKEVAKINKTLGTHEQISRIRLVCEEWTPSSGELSPTLKLRRNMVAVKYRQLIEDIYSVGKSY</sequence>
<dbReference type="Proteomes" id="UP001145087">
    <property type="component" value="Unassembled WGS sequence"/>
</dbReference>
<keyword evidence="5" id="KW-1185">Reference proteome</keyword>
<dbReference type="Pfam" id="PF23562">
    <property type="entry name" value="AMP-binding_C_3"/>
    <property type="match status" value="1"/>
</dbReference>
<dbReference type="InterPro" id="IPR000873">
    <property type="entry name" value="AMP-dep_synth/lig_dom"/>
</dbReference>
<dbReference type="GO" id="GO:0016020">
    <property type="term" value="C:membrane"/>
    <property type="evidence" value="ECO:0007669"/>
    <property type="project" value="TreeGrafter"/>
</dbReference>
<evidence type="ECO:0000313" key="4">
    <source>
        <dbReference type="EMBL" id="MCY1721372.1"/>
    </source>
</evidence>
<dbReference type="CDD" id="cd05907">
    <property type="entry name" value="VL_LC_FACS_like"/>
    <property type="match status" value="1"/>
</dbReference>
<dbReference type="AlphaFoldDB" id="A0A9X3F7P9"/>
<dbReference type="GO" id="GO:0005524">
    <property type="term" value="F:ATP binding"/>
    <property type="evidence" value="ECO:0007669"/>
    <property type="project" value="UniProtKB-KW"/>
</dbReference>
<evidence type="ECO:0000256" key="1">
    <source>
        <dbReference type="ARBA" id="ARBA00022741"/>
    </source>
</evidence>
<evidence type="ECO:0000259" key="3">
    <source>
        <dbReference type="Pfam" id="PF00501"/>
    </source>
</evidence>
<dbReference type="PANTHER" id="PTHR43272:SF33">
    <property type="entry name" value="AMP-BINDING DOMAIN-CONTAINING PROTEIN-RELATED"/>
    <property type="match status" value="1"/>
</dbReference>
<feature type="domain" description="AMP-dependent synthetase/ligase" evidence="3">
    <location>
        <begin position="15"/>
        <end position="419"/>
    </location>
</feature>
<proteinExistence type="predicted"/>
<keyword evidence="1" id="KW-0547">Nucleotide-binding</keyword>
<dbReference type="RefSeq" id="WP_343333702.1">
    <property type="nucleotide sequence ID" value="NZ_JAPOHD010000027.1"/>
</dbReference>
<evidence type="ECO:0000313" key="5">
    <source>
        <dbReference type="Proteomes" id="UP001145087"/>
    </source>
</evidence>
<dbReference type="GO" id="GO:0004467">
    <property type="term" value="F:long-chain fatty acid-CoA ligase activity"/>
    <property type="evidence" value="ECO:0007669"/>
    <property type="project" value="TreeGrafter"/>
</dbReference>
<dbReference type="InterPro" id="IPR020845">
    <property type="entry name" value="AMP-binding_CS"/>
</dbReference>
<protein>
    <submittedName>
        <fullName evidence="4">Long-chain fatty acid--CoA ligase</fullName>
    </submittedName>
</protein>